<keyword evidence="4" id="KW-1185">Reference proteome</keyword>
<evidence type="ECO:0000256" key="2">
    <source>
        <dbReference type="SAM" id="MobiDB-lite"/>
    </source>
</evidence>
<name>A0A0F7ZMH3_9HYPO</name>
<feature type="region of interest" description="Disordered" evidence="2">
    <location>
        <begin position="345"/>
        <end position="375"/>
    </location>
</feature>
<keyword evidence="1" id="KW-0175">Coiled coil</keyword>
<gene>
    <name evidence="3" type="ORF">HIM_03562</name>
</gene>
<dbReference type="Proteomes" id="UP000054481">
    <property type="component" value="Unassembled WGS sequence"/>
</dbReference>
<dbReference type="AlphaFoldDB" id="A0A0F7ZMH3"/>
<feature type="compositionally biased region" description="Basic and acidic residues" evidence="2">
    <location>
        <begin position="169"/>
        <end position="179"/>
    </location>
</feature>
<reference evidence="3 4" key="1">
    <citation type="journal article" date="2014" name="Genome Biol. Evol.">
        <title>Comparative genomics and transcriptomics analyses reveal divergent lifestyle features of nematode endoparasitic fungus Hirsutella minnesotensis.</title>
        <authorList>
            <person name="Lai Y."/>
            <person name="Liu K."/>
            <person name="Zhang X."/>
            <person name="Zhang X."/>
            <person name="Li K."/>
            <person name="Wang N."/>
            <person name="Shu C."/>
            <person name="Wu Y."/>
            <person name="Wang C."/>
            <person name="Bushley K.E."/>
            <person name="Xiang M."/>
            <person name="Liu X."/>
        </authorList>
    </citation>
    <scope>NUCLEOTIDE SEQUENCE [LARGE SCALE GENOMIC DNA]</scope>
    <source>
        <strain evidence="3 4">3608</strain>
    </source>
</reference>
<organism evidence="3 4">
    <name type="scientific">Hirsutella minnesotensis 3608</name>
    <dbReference type="NCBI Taxonomy" id="1043627"/>
    <lineage>
        <taxon>Eukaryota</taxon>
        <taxon>Fungi</taxon>
        <taxon>Dikarya</taxon>
        <taxon>Ascomycota</taxon>
        <taxon>Pezizomycotina</taxon>
        <taxon>Sordariomycetes</taxon>
        <taxon>Hypocreomycetidae</taxon>
        <taxon>Hypocreales</taxon>
        <taxon>Ophiocordycipitaceae</taxon>
        <taxon>Hirsutella</taxon>
    </lineage>
</organism>
<dbReference type="EMBL" id="KQ030508">
    <property type="protein sequence ID" value="KJZ77241.1"/>
    <property type="molecule type" value="Genomic_DNA"/>
</dbReference>
<accession>A0A0F7ZMH3</accession>
<feature type="region of interest" description="Disordered" evidence="2">
    <location>
        <begin position="169"/>
        <end position="196"/>
    </location>
</feature>
<evidence type="ECO:0000313" key="3">
    <source>
        <dbReference type="EMBL" id="KJZ77241.1"/>
    </source>
</evidence>
<protein>
    <submittedName>
        <fullName evidence="3">Uncharacterized protein</fullName>
    </submittedName>
</protein>
<evidence type="ECO:0000313" key="4">
    <source>
        <dbReference type="Proteomes" id="UP000054481"/>
    </source>
</evidence>
<evidence type="ECO:0000256" key="1">
    <source>
        <dbReference type="SAM" id="Coils"/>
    </source>
</evidence>
<feature type="coiled-coil region" evidence="1">
    <location>
        <begin position="261"/>
        <end position="288"/>
    </location>
</feature>
<proteinExistence type="predicted"/>
<sequence length="375" mass="42296">MGWGNRYTDTKKISLHGRMAILQQVKRLLRDLENLRLQILIQAPPGAIAALAASVALPNETNDEIAHIQECSMISSYACCSRDSEAERDAFSLQDSWFIALELTFSVDGTPGLHNSINSSLDRSMIGASTNSEDQWNEGLSSSSHQDIAAIGGDWEDRDTGQNEGVRELERQTRCEDPNRSALESDTGWRDAGGQTSTWTDVQHSPWYSTSWQQLTDYLNDMQYADRTLTLVFKSNPESSQGVPSSHPHGDSDVLFPLSQLIRLQKTIVEVKERHETLSERADEIRRSSRCHPFRWKLAESHGNVKELLKSKGLPSPLTETLSVDEDESHEQDAWALMEERYRRPRSHKNAGPGNNFEVFAGTRKKRGSTREVIW</sequence>
<dbReference type="OrthoDB" id="4926480at2759"/>